<dbReference type="GO" id="GO:1990072">
    <property type="term" value="C:TRAPPIII protein complex"/>
    <property type="evidence" value="ECO:0007669"/>
    <property type="project" value="TreeGrafter"/>
</dbReference>
<name>A0A7I8KQG1_SPIIN</name>
<sequence>MDHAMMASAADSPLGRILVEEIAPVVMVLSTPLAEQACRKNGLDFVQMLRPFCFFENIDVPVRTASDQPYRLQEFILRVFYASDVRKHSSEVAENLLKQVVTDRSEIPFSKSQTDGLHYEGISAGRKTHLDAIRINRHDSESVPPWFQTFNRELLHTLSFSEHETFDHPVACLLVVSTNDDQPISRFVDLFNMEQLPSLLKDGTMDSKILKHYLLLHDNQSGNLEKASSILAEMKSTFGLKDSRLLCINSSPDGIWEGDHSPWFHYKNGVSLKQDNACFLTSDDLNQIRDFMQDLCSKHIIPHMEHKVRELNQQVSAIRKGFRNQIKNLWWRKGKEDTPEAPKGPMYTFNSTESQIRLLGDYAFMLCDYELALSNYRLLSTDYKLDKAWKHYAGAQEMVGLSLFMLDQSKKEAEYSMENAFHSYERIGSSGLRYATRCGLWWAEMFKERGQYKEAAAVYFRISIEEPSLHAAVMLEQASYCYLLSDPPMLRKYAFHLVLAGNRYYISEQKKHAIRTYTGALSVYKENSWSYINDHVHFNIGRWYALIGMLDVAIDHMVEVLACSHQSAATQKLFLNDFLRIVQSTGSKTEVNKLQLPLINMPSLKITFEDHRTYASSASVHVEESLWKTLEEDMVPSTYAAKSNWLESYKNLNALKKSNEASICVIGEPIKVYLEFKNPLQISISLSDVSLICELSPRPDGTELSKFISENAFEIGLLDKTELENVYASYVLSRENFILGGGETRGVELDVTPRIQGLLKIVGVRWVFSDSIVGSHIFNTDIKRKRGKPRSNEDHFGSTLCFVVVKGLPKLEGCIHKMPHKTYAGDLRLVMLELKNHSEYSVKNLKMKISHPRFLIPESLGDLELNFPACLEKQIRSESSDIQEKIAFNSYEKSNGSFSFPNGTKIQGGTIFHWPLWLHAGVAGNLSQYISVYYEMENHSGDMTYRTLRMHYHIEVLPSLNISMSITPYPTKFEEFLLRMDIVNRTHTENFWLRQLSVVSSDWDISTLSSYASGHLSQLLPAGQSLVCFFKLKGVSEINLLPIQGSDSRVGSEDTAKGLLDTFKSPLIDFHHHERRHQENSGQGCPSTADFILISQLVNSDPDELPQLFSHHSCHCRTASKDPVLWLLCGPHAITHDFGSSFCEADLVMRLHNSSTTAASVKVVIPDGMPALLGESSDDFASSNRGQGGWQDVPLASDPLTSALEGARPKMPQSGSDGQPFAWCRSSSSHLVLEPMSTVEVPVRVCIFSAGVHDLSNFELHWSLRAGETDPGTEDRRRSLSGMSRARPFYLTALQTVN</sequence>
<dbReference type="Pfam" id="PF12739">
    <property type="entry name" value="TRAPPC-Trs85"/>
    <property type="match status" value="1"/>
</dbReference>
<protein>
    <submittedName>
        <fullName evidence="4">Uncharacterized protein</fullName>
    </submittedName>
</protein>
<dbReference type="InterPro" id="IPR011990">
    <property type="entry name" value="TPR-like_helical_dom_sf"/>
</dbReference>
<evidence type="ECO:0000256" key="1">
    <source>
        <dbReference type="SAM" id="MobiDB-lite"/>
    </source>
</evidence>
<organism evidence="4 5">
    <name type="scientific">Spirodela intermedia</name>
    <name type="common">Intermediate duckweed</name>
    <dbReference type="NCBI Taxonomy" id="51605"/>
    <lineage>
        <taxon>Eukaryota</taxon>
        <taxon>Viridiplantae</taxon>
        <taxon>Streptophyta</taxon>
        <taxon>Embryophyta</taxon>
        <taxon>Tracheophyta</taxon>
        <taxon>Spermatophyta</taxon>
        <taxon>Magnoliopsida</taxon>
        <taxon>Liliopsida</taxon>
        <taxon>Araceae</taxon>
        <taxon>Lemnoideae</taxon>
        <taxon>Spirodela</taxon>
    </lineage>
</organism>
<dbReference type="Gene3D" id="1.25.40.10">
    <property type="entry name" value="Tetratricopeptide repeat domain"/>
    <property type="match status" value="1"/>
</dbReference>
<dbReference type="SUPFAM" id="SSF48452">
    <property type="entry name" value="TPR-like"/>
    <property type="match status" value="1"/>
</dbReference>
<proteinExistence type="predicted"/>
<evidence type="ECO:0000313" key="4">
    <source>
        <dbReference type="EMBL" id="CAA7400037.1"/>
    </source>
</evidence>
<evidence type="ECO:0000259" key="2">
    <source>
        <dbReference type="Pfam" id="PF24542"/>
    </source>
</evidence>
<feature type="region of interest" description="Disordered" evidence="1">
    <location>
        <begin position="1176"/>
        <end position="1195"/>
    </location>
</feature>
<dbReference type="EMBL" id="LR746270">
    <property type="protein sequence ID" value="CAA7400037.1"/>
    <property type="molecule type" value="Genomic_DNA"/>
</dbReference>
<reference evidence="4" key="1">
    <citation type="submission" date="2020-02" db="EMBL/GenBank/DDBJ databases">
        <authorList>
            <person name="Scholz U."/>
            <person name="Mascher M."/>
            <person name="Fiebig A."/>
        </authorList>
    </citation>
    <scope>NUCLEOTIDE SEQUENCE</scope>
</reference>
<evidence type="ECO:0000313" key="5">
    <source>
        <dbReference type="Proteomes" id="UP000663760"/>
    </source>
</evidence>
<dbReference type="Proteomes" id="UP000663760">
    <property type="component" value="Chromosome 7"/>
</dbReference>
<dbReference type="PANTHER" id="PTHR12975">
    <property type="entry name" value="TRANSPORT PROTEIN TRAPP"/>
    <property type="match status" value="1"/>
</dbReference>
<dbReference type="Pfam" id="PF24545">
    <property type="entry name" value="Ig_TPPC8_1st"/>
    <property type="match status" value="1"/>
</dbReference>
<dbReference type="PANTHER" id="PTHR12975:SF6">
    <property type="entry name" value="TRAFFICKING PROTEIN PARTICLE COMPLEX SUBUNIT 8"/>
    <property type="match status" value="1"/>
</dbReference>
<evidence type="ECO:0000259" key="3">
    <source>
        <dbReference type="Pfam" id="PF24545"/>
    </source>
</evidence>
<feature type="domain" description="TPPC8 first Ig-like" evidence="3">
    <location>
        <begin position="623"/>
        <end position="773"/>
    </location>
</feature>
<feature type="domain" description="TPPC8 C-terminal Ig-like" evidence="2">
    <location>
        <begin position="1131"/>
        <end position="1259"/>
    </location>
</feature>
<accession>A0A7I8KQG1</accession>
<dbReference type="InterPro" id="IPR057651">
    <property type="entry name" value="Ig_TPPC8_C"/>
</dbReference>
<dbReference type="InterPro" id="IPR024420">
    <property type="entry name" value="TRAPP_III_complex_Trs85"/>
</dbReference>
<dbReference type="OrthoDB" id="437922at2759"/>
<dbReference type="Pfam" id="PF24542">
    <property type="entry name" value="Ig_TPPC8_C"/>
    <property type="match status" value="1"/>
</dbReference>
<keyword evidence="5" id="KW-1185">Reference proteome</keyword>
<dbReference type="InterPro" id="IPR058541">
    <property type="entry name" value="Ig_TPPC8_1st"/>
</dbReference>
<gene>
    <name evidence="4" type="ORF">SI8410_07010707</name>
</gene>